<evidence type="ECO:0000256" key="5">
    <source>
        <dbReference type="SAM" id="SignalP"/>
    </source>
</evidence>
<proteinExistence type="inferred from homology"/>
<organism evidence="6 7">
    <name type="scientific">Elysia crispata</name>
    <name type="common">lettuce slug</name>
    <dbReference type="NCBI Taxonomy" id="231223"/>
    <lineage>
        <taxon>Eukaryota</taxon>
        <taxon>Metazoa</taxon>
        <taxon>Spiralia</taxon>
        <taxon>Lophotrochozoa</taxon>
        <taxon>Mollusca</taxon>
        <taxon>Gastropoda</taxon>
        <taxon>Heterobranchia</taxon>
        <taxon>Euthyneura</taxon>
        <taxon>Panpulmonata</taxon>
        <taxon>Sacoglossa</taxon>
        <taxon>Placobranchoidea</taxon>
        <taxon>Plakobranchidae</taxon>
        <taxon>Elysia</taxon>
    </lineage>
</organism>
<dbReference type="GO" id="GO:0030199">
    <property type="term" value="P:collagen fibril organization"/>
    <property type="evidence" value="ECO:0007669"/>
    <property type="project" value="TreeGrafter"/>
</dbReference>
<evidence type="ECO:0000256" key="1">
    <source>
        <dbReference type="ARBA" id="ARBA00004613"/>
    </source>
</evidence>
<evidence type="ECO:0000256" key="2">
    <source>
        <dbReference type="ARBA" id="ARBA00008712"/>
    </source>
</evidence>
<evidence type="ECO:0000256" key="4">
    <source>
        <dbReference type="ARBA" id="ARBA00023157"/>
    </source>
</evidence>
<protein>
    <recommendedName>
        <fullName evidence="8">Dermatopontin</fullName>
    </recommendedName>
</protein>
<keyword evidence="7" id="KW-1185">Reference proteome</keyword>
<comment type="caution">
    <text evidence="6">The sequence shown here is derived from an EMBL/GenBank/DDBJ whole genome shotgun (WGS) entry which is preliminary data.</text>
</comment>
<dbReference type="EMBL" id="JAWDGP010004326">
    <property type="protein sequence ID" value="KAK3765272.1"/>
    <property type="molecule type" value="Genomic_DNA"/>
</dbReference>
<keyword evidence="4" id="KW-1015">Disulfide bond</keyword>
<dbReference type="AlphaFoldDB" id="A0AAE1DCE3"/>
<evidence type="ECO:0000313" key="7">
    <source>
        <dbReference type="Proteomes" id="UP001283361"/>
    </source>
</evidence>
<sequence length="179" mass="21142">MTCWWLTASLALLTLGLGLADAERFINNWLQDVNFQCPANQMLSKMASIHNNFYEDRLWTFGCTPFSSVDQLGDCSWTVDYVNEWRMYTEYQCPLHAVLAGVHSTANRFYGDRRMKFRCCKFSGYILTHCQWSYYLNHYDRLLTFTLPSKMLPTRIKSNFKEGVEDRIFKMLICNYQKV</sequence>
<accession>A0AAE1DCE3</accession>
<dbReference type="PANTHER" id="PTHR15040">
    <property type="entry name" value="DERMATOPONTIN-RELATED"/>
    <property type="match status" value="1"/>
</dbReference>
<feature type="chain" id="PRO_5042077390" description="Dermatopontin" evidence="5">
    <location>
        <begin position="23"/>
        <end position="179"/>
    </location>
</feature>
<keyword evidence="3" id="KW-0964">Secreted</keyword>
<dbReference type="GO" id="GO:0005615">
    <property type="term" value="C:extracellular space"/>
    <property type="evidence" value="ECO:0007669"/>
    <property type="project" value="TreeGrafter"/>
</dbReference>
<dbReference type="GO" id="GO:0031012">
    <property type="term" value="C:extracellular matrix"/>
    <property type="evidence" value="ECO:0007669"/>
    <property type="project" value="TreeGrafter"/>
</dbReference>
<dbReference type="PANTHER" id="PTHR15040:SF1">
    <property type="entry name" value="DERMATOPONTIN-LIKE ISOFORM X1"/>
    <property type="match status" value="1"/>
</dbReference>
<comment type="subcellular location">
    <subcellularLocation>
        <location evidence="1">Secreted</location>
    </subcellularLocation>
</comment>
<reference evidence="6" key="1">
    <citation type="journal article" date="2023" name="G3 (Bethesda)">
        <title>A reference genome for the long-term kleptoplast-retaining sea slug Elysia crispata morphotype clarki.</title>
        <authorList>
            <person name="Eastman K.E."/>
            <person name="Pendleton A.L."/>
            <person name="Shaikh M.A."/>
            <person name="Suttiyut T."/>
            <person name="Ogas R."/>
            <person name="Tomko P."/>
            <person name="Gavelis G."/>
            <person name="Widhalm J.R."/>
            <person name="Wisecaver J.H."/>
        </authorList>
    </citation>
    <scope>NUCLEOTIDE SEQUENCE</scope>
    <source>
        <strain evidence="6">ECLA1</strain>
    </source>
</reference>
<evidence type="ECO:0008006" key="8">
    <source>
        <dbReference type="Google" id="ProtNLM"/>
    </source>
</evidence>
<dbReference type="Proteomes" id="UP001283361">
    <property type="component" value="Unassembled WGS sequence"/>
</dbReference>
<evidence type="ECO:0000256" key="3">
    <source>
        <dbReference type="ARBA" id="ARBA00022525"/>
    </source>
</evidence>
<evidence type="ECO:0000313" key="6">
    <source>
        <dbReference type="EMBL" id="KAK3765272.1"/>
    </source>
</evidence>
<dbReference type="Pfam" id="PF14704">
    <property type="entry name" value="DERM"/>
    <property type="match status" value="1"/>
</dbReference>
<comment type="similarity">
    <text evidence="2">Belongs to the dermatopontin family.</text>
</comment>
<keyword evidence="5" id="KW-0732">Signal</keyword>
<dbReference type="InterPro" id="IPR026645">
    <property type="entry name" value="Dermatopontin"/>
</dbReference>
<feature type="signal peptide" evidence="5">
    <location>
        <begin position="1"/>
        <end position="22"/>
    </location>
</feature>
<gene>
    <name evidence="6" type="ORF">RRG08_062169</name>
</gene>
<name>A0AAE1DCE3_9GAST</name>